<organism evidence="2 3">
    <name type="scientific">Elysia crispata</name>
    <name type="common">lettuce slug</name>
    <dbReference type="NCBI Taxonomy" id="231223"/>
    <lineage>
        <taxon>Eukaryota</taxon>
        <taxon>Metazoa</taxon>
        <taxon>Spiralia</taxon>
        <taxon>Lophotrochozoa</taxon>
        <taxon>Mollusca</taxon>
        <taxon>Gastropoda</taxon>
        <taxon>Heterobranchia</taxon>
        <taxon>Euthyneura</taxon>
        <taxon>Panpulmonata</taxon>
        <taxon>Sacoglossa</taxon>
        <taxon>Placobranchoidea</taxon>
        <taxon>Plakobranchidae</taxon>
        <taxon>Elysia</taxon>
    </lineage>
</organism>
<dbReference type="PROSITE" id="PS51354">
    <property type="entry name" value="GLUTAREDOXIN_2"/>
    <property type="match status" value="1"/>
</dbReference>
<evidence type="ECO:0000313" key="3">
    <source>
        <dbReference type="Proteomes" id="UP001283361"/>
    </source>
</evidence>
<dbReference type="EMBL" id="JAWDGP010003877">
    <property type="protein sequence ID" value="KAK3769881.1"/>
    <property type="molecule type" value="Genomic_DNA"/>
</dbReference>
<gene>
    <name evidence="2" type="ORF">RRG08_036926</name>
</gene>
<reference evidence="2" key="1">
    <citation type="journal article" date="2023" name="G3 (Bethesda)">
        <title>A reference genome for the long-term kleptoplast-retaining sea slug Elysia crispata morphotype clarki.</title>
        <authorList>
            <person name="Eastman K.E."/>
            <person name="Pendleton A.L."/>
            <person name="Shaikh M.A."/>
            <person name="Suttiyut T."/>
            <person name="Ogas R."/>
            <person name="Tomko P."/>
            <person name="Gavelis G."/>
            <person name="Widhalm J.R."/>
            <person name="Wisecaver J.H."/>
        </authorList>
    </citation>
    <scope>NUCLEOTIDE SEQUENCE</scope>
    <source>
        <strain evidence="2">ECLA1</strain>
    </source>
</reference>
<keyword evidence="3" id="KW-1185">Reference proteome</keyword>
<dbReference type="SUPFAM" id="SSF52833">
    <property type="entry name" value="Thioredoxin-like"/>
    <property type="match status" value="1"/>
</dbReference>
<feature type="region of interest" description="Disordered" evidence="1">
    <location>
        <begin position="1"/>
        <end position="31"/>
    </location>
</feature>
<dbReference type="InterPro" id="IPR036249">
    <property type="entry name" value="Thioredoxin-like_sf"/>
</dbReference>
<name>A0AAE0ZJ47_9GAST</name>
<dbReference type="Proteomes" id="UP001283361">
    <property type="component" value="Unassembled WGS sequence"/>
</dbReference>
<sequence length="417" mass="48016">MLRDSNPVTKMLPSPEESIEKSNSKKSLNVDLSTPNFGMNVSDVNNLLRRRLSLSLHVSEEDQTGEKGEAIFPQVSTFSEAAPIILSHLVKDSSLESKRRSQMTLDSSSETSRKSSLKVDIEKFRASKGNDLTKMNSMQQKSDSDFLDSLMKTSNFMKEALEKDWSKTKNYVKWVDHYVNSSKYLEKASKSSEKWMVVLYTSSEGAFDELTNFRCMLVRLLLQHHCVVYEERDVQLTQFESEFQERLGGEKTNIPQVFMQGFNVGGYRVMYGIHKQDLANSIFKKFIIPSTEYGEWMFSRENKKSNLTLDVNLKAFPAVQALAGSWANSKLAPHHLEFVTMGKFVVKHARQSWFDLSSRMYGEPDLRRYALLRLTIINALIAMNKVYKQYMNKIDSEGPTKIRRKLSWLPHFSKLKE</sequence>
<accession>A0AAE0ZJ47</accession>
<comment type="caution">
    <text evidence="2">The sequence shown here is derived from an EMBL/GenBank/DDBJ whole genome shotgun (WGS) entry which is preliminary data.</text>
</comment>
<protein>
    <submittedName>
        <fullName evidence="2">Uncharacterized protein</fullName>
    </submittedName>
</protein>
<evidence type="ECO:0000313" key="2">
    <source>
        <dbReference type="EMBL" id="KAK3769881.1"/>
    </source>
</evidence>
<proteinExistence type="predicted"/>
<dbReference type="AlphaFoldDB" id="A0AAE0ZJ47"/>
<evidence type="ECO:0000256" key="1">
    <source>
        <dbReference type="SAM" id="MobiDB-lite"/>
    </source>
</evidence>